<evidence type="ECO:0000313" key="2">
    <source>
        <dbReference type="EMBL" id="KSW10247.1"/>
    </source>
</evidence>
<organism evidence="2 3">
    <name type="scientific">Schaalia odontolytica</name>
    <dbReference type="NCBI Taxonomy" id="1660"/>
    <lineage>
        <taxon>Bacteria</taxon>
        <taxon>Bacillati</taxon>
        <taxon>Actinomycetota</taxon>
        <taxon>Actinomycetes</taxon>
        <taxon>Actinomycetales</taxon>
        <taxon>Actinomycetaceae</taxon>
        <taxon>Schaalia</taxon>
    </lineage>
</organism>
<dbReference type="RefSeq" id="WP_060567576.1">
    <property type="nucleotide sequence ID" value="NZ_CP040006.1"/>
</dbReference>
<evidence type="ECO:0000313" key="1">
    <source>
        <dbReference type="EMBL" id="KSW10226.1"/>
    </source>
</evidence>
<accession>A0A0V8RPY1</accession>
<dbReference type="EMBL" id="LLVT01000004">
    <property type="protein sequence ID" value="KSW10247.1"/>
    <property type="molecule type" value="Genomic_DNA"/>
</dbReference>
<protein>
    <submittedName>
        <fullName evidence="2">Uncharacterized protein</fullName>
    </submittedName>
</protein>
<dbReference type="EMBL" id="LLVT01000004">
    <property type="protein sequence ID" value="KSW10226.1"/>
    <property type="molecule type" value="Genomic_DNA"/>
</dbReference>
<reference evidence="2 3" key="1">
    <citation type="submission" date="2015-10" db="EMBL/GenBank/DDBJ databases">
        <title>Draft Genome of Actinomyces odontolyticus subsp. actinosynbacter strain XH001.</title>
        <authorList>
            <person name="Mclean J.S."/>
            <person name="He X."/>
        </authorList>
    </citation>
    <scope>NUCLEOTIDE SEQUENCE [LARGE SCALE GENOMIC DNA]</scope>
    <source>
        <strain evidence="2 3">XH001</strain>
    </source>
</reference>
<sequence length="128" mass="14032">MNASVIVTVVFLLFAGCVLLAWIAARGASRAASIEEIAARMQRSASKARAKGTTLLERHVGFDYYDVDGEAPLPHLICLATQDVIIEAELNNCFALDTPKIAVDLDRQQIHVTLEVLRLDEPSLEVRT</sequence>
<proteinExistence type="predicted"/>
<name>A0A0V8RPY1_9ACTO</name>
<comment type="caution">
    <text evidence="2">The sequence shown here is derived from an EMBL/GenBank/DDBJ whole genome shotgun (WGS) entry which is preliminary data.</text>
</comment>
<gene>
    <name evidence="1" type="ORF">APY09_09480</name>
    <name evidence="2" type="ORF">APY09_09590</name>
</gene>
<dbReference type="Proteomes" id="UP000054686">
    <property type="component" value="Unassembled WGS sequence"/>
</dbReference>
<dbReference type="OrthoDB" id="9906223at2"/>
<dbReference type="AlphaFoldDB" id="A0A0V8RPY1"/>
<evidence type="ECO:0000313" key="3">
    <source>
        <dbReference type="Proteomes" id="UP000054686"/>
    </source>
</evidence>